<evidence type="ECO:0000256" key="6">
    <source>
        <dbReference type="ARBA" id="ARBA00022555"/>
    </source>
</evidence>
<evidence type="ECO:0000256" key="13">
    <source>
        <dbReference type="ARBA" id="ARBA00051542"/>
    </source>
</evidence>
<evidence type="ECO:0000256" key="10">
    <source>
        <dbReference type="ARBA" id="ARBA00022840"/>
    </source>
</evidence>
<dbReference type="FunFam" id="2.40.30.10:FF:000023">
    <property type="entry name" value="tRNA-specific 2-thiouridylase MnmA"/>
    <property type="match status" value="1"/>
</dbReference>
<name>A0A370CI65_9COXI</name>
<comment type="caution">
    <text evidence="14">Lacks conserved residue(s) required for the propagation of feature annotation.</text>
</comment>
<evidence type="ECO:0000256" key="14">
    <source>
        <dbReference type="HAMAP-Rule" id="MF_00144"/>
    </source>
</evidence>
<dbReference type="EMBL" id="NMOS02000012">
    <property type="protein sequence ID" value="RDH40250.1"/>
    <property type="molecule type" value="Genomic_DNA"/>
</dbReference>
<feature type="binding site" evidence="14">
    <location>
        <position position="124"/>
    </location>
    <ligand>
        <name>ATP</name>
        <dbReference type="ChEBI" id="CHEBI:30616"/>
    </ligand>
</feature>
<dbReference type="FunFam" id="3.40.50.620:FF:000004">
    <property type="entry name" value="tRNA-specific 2-thiouridylase MnmA"/>
    <property type="match status" value="1"/>
</dbReference>
<dbReference type="Gene3D" id="2.40.30.10">
    <property type="entry name" value="Translation factors"/>
    <property type="match status" value="1"/>
</dbReference>
<dbReference type="NCBIfam" id="TIGR00420">
    <property type="entry name" value="trmU"/>
    <property type="match status" value="1"/>
</dbReference>
<evidence type="ECO:0000259" key="15">
    <source>
        <dbReference type="Pfam" id="PF20258"/>
    </source>
</evidence>
<feature type="domain" description="tRNA-specific 2-thiouridylase MnmA-like C-terminal" evidence="15">
    <location>
        <begin position="284"/>
        <end position="357"/>
    </location>
</feature>
<dbReference type="Gene3D" id="3.40.50.620">
    <property type="entry name" value="HUPs"/>
    <property type="match status" value="1"/>
</dbReference>
<evidence type="ECO:0000313" key="18">
    <source>
        <dbReference type="Proteomes" id="UP000226429"/>
    </source>
</evidence>
<evidence type="ECO:0000256" key="12">
    <source>
        <dbReference type="ARBA" id="ARBA00023157"/>
    </source>
</evidence>
<dbReference type="Pfam" id="PF20259">
    <property type="entry name" value="tRNA_Me_trans_M"/>
    <property type="match status" value="1"/>
</dbReference>
<dbReference type="EC" id="2.8.1.13" evidence="3 14"/>
<sequence>MKKQRVMVGLSGGVDSSVTALLLKQQGYEVEGLFMKNWEEDDSEDYCSASADIADAQAVCDNLAIPLQTINFAAEYWDRVFTNFLHEYQAGRTPNPDILCNKEIKFKIFLDYALQCGADFIATGHYAGKSCANNSYQLLKSADQHKDQTYFLYTLGQEPLAKTLFPLASLTKPEVRQMAAQAGLVNAQKKDSTGICFIGEQKFKHFLQSYLPAQTGNIETLAGEVVGEHDGLMFYTLGQRQGLRIGGRKEAAATPWYVVDKDLKRNTLIVVQGHDHPSLYAPALICTQLHWVNNTAPKTPFYCTAKTRFRQTETPCWVNSAANDSYQVEFEIPQWAITPGQSVVFYQEEICLGGGIIDARL</sequence>
<evidence type="ECO:0000256" key="5">
    <source>
        <dbReference type="ARBA" id="ARBA00022490"/>
    </source>
</evidence>
<gene>
    <name evidence="14" type="primary">mnmA</name>
    <name evidence="17" type="ORF">CFE62_004775</name>
</gene>
<dbReference type="Gene3D" id="2.30.30.280">
    <property type="entry name" value="Adenine nucleotide alpha hydrolases-like domains"/>
    <property type="match status" value="1"/>
</dbReference>
<dbReference type="GO" id="GO:0103016">
    <property type="term" value="F:tRNA-uridine 2-sulfurtransferase activity"/>
    <property type="evidence" value="ECO:0007669"/>
    <property type="project" value="UniProtKB-EC"/>
</dbReference>
<evidence type="ECO:0000256" key="4">
    <source>
        <dbReference type="ARBA" id="ARBA00013805"/>
    </source>
</evidence>
<dbReference type="GO" id="GO:0002143">
    <property type="term" value="P:tRNA wobble position uridine thiolation"/>
    <property type="evidence" value="ECO:0007669"/>
    <property type="project" value="TreeGrafter"/>
</dbReference>
<feature type="binding site" evidence="14">
    <location>
        <begin position="9"/>
        <end position="16"/>
    </location>
    <ligand>
        <name>ATP</name>
        <dbReference type="ChEBI" id="CHEBI:30616"/>
    </ligand>
</feature>
<feature type="region of interest" description="Interaction with tRNA" evidence="14">
    <location>
        <begin position="146"/>
        <end position="148"/>
    </location>
</feature>
<keyword evidence="11 14" id="KW-0694">RNA-binding</keyword>
<feature type="region of interest" description="Interaction with target base in tRNA" evidence="14">
    <location>
        <begin position="95"/>
        <end position="97"/>
    </location>
</feature>
<comment type="function">
    <text evidence="14">Catalyzes the 2-thiolation of uridine at the wobble position (U34) of tRNA, leading to the formation of s(2)U34.</text>
</comment>
<dbReference type="FunFam" id="2.30.30.280:FF:000001">
    <property type="entry name" value="tRNA-specific 2-thiouridylase MnmA"/>
    <property type="match status" value="1"/>
</dbReference>
<accession>A0A370CI65</accession>
<dbReference type="InterPro" id="IPR004506">
    <property type="entry name" value="MnmA-like"/>
</dbReference>
<evidence type="ECO:0000256" key="8">
    <source>
        <dbReference type="ARBA" id="ARBA00022694"/>
    </source>
</evidence>
<keyword evidence="18" id="KW-1185">Reference proteome</keyword>
<dbReference type="InterPro" id="IPR046885">
    <property type="entry name" value="MnmA-like_C"/>
</dbReference>
<dbReference type="InterPro" id="IPR046884">
    <property type="entry name" value="MnmA-like_central"/>
</dbReference>
<evidence type="ECO:0000256" key="2">
    <source>
        <dbReference type="ARBA" id="ARBA00006191"/>
    </source>
</evidence>
<feature type="binding site" evidence="14">
    <location>
        <position position="35"/>
    </location>
    <ligand>
        <name>ATP</name>
        <dbReference type="ChEBI" id="CHEBI:30616"/>
    </ligand>
</feature>
<evidence type="ECO:0000256" key="11">
    <source>
        <dbReference type="ARBA" id="ARBA00022884"/>
    </source>
</evidence>
<dbReference type="Pfam" id="PF03054">
    <property type="entry name" value="tRNA_Me_trans"/>
    <property type="match status" value="1"/>
</dbReference>
<feature type="active site" description="Nucleophile" evidence="14">
    <location>
        <position position="100"/>
    </location>
</feature>
<dbReference type="NCBIfam" id="NF001138">
    <property type="entry name" value="PRK00143.1"/>
    <property type="match status" value="1"/>
</dbReference>
<dbReference type="GO" id="GO:0005737">
    <property type="term" value="C:cytoplasm"/>
    <property type="evidence" value="ECO:0007669"/>
    <property type="project" value="UniProtKB-SubCell"/>
</dbReference>
<keyword evidence="12" id="KW-1015">Disulfide bond</keyword>
<dbReference type="SUPFAM" id="SSF52402">
    <property type="entry name" value="Adenine nucleotide alpha hydrolases-like"/>
    <property type="match status" value="1"/>
</dbReference>
<dbReference type="GO" id="GO:0005524">
    <property type="term" value="F:ATP binding"/>
    <property type="evidence" value="ECO:0007669"/>
    <property type="project" value="UniProtKB-KW"/>
</dbReference>
<dbReference type="InterPro" id="IPR014729">
    <property type="entry name" value="Rossmann-like_a/b/a_fold"/>
</dbReference>
<reference evidence="17 18" key="1">
    <citation type="journal article" date="2017" name="Int. J. Syst. Evol. Microbiol.">
        <title>Aquarickettsiella crustaci n. gen. n. sp. (Gammaproteobacteria: Legionellales: Coxiellaceae); a bacterial pathogen of the freshwater crustacean: Gammarus fossarum (Malacostraca: Amphipoda).</title>
        <authorList>
            <person name="Bojko J."/>
            <person name="Dunn A.M."/>
            <person name="Stebbing P.D."/>
            <person name="Van Aerle R."/>
            <person name="Bacela-Spychalska K."/>
            <person name="Bean T.P."/>
            <person name="Stentiford G.D."/>
        </authorList>
    </citation>
    <scope>NUCLEOTIDE SEQUENCE [LARGE SCALE GENOMIC DNA]</scope>
    <source>
        <strain evidence="17">RA15029</strain>
    </source>
</reference>
<feature type="active site" description="Cysteine persulfide intermediate" evidence="14">
    <location>
        <position position="196"/>
    </location>
</feature>
<feature type="site" description="Interaction with tRNA" evidence="14">
    <location>
        <position position="341"/>
    </location>
</feature>
<comment type="subcellular location">
    <subcellularLocation>
        <location evidence="1 14">Cytoplasm</location>
    </subcellularLocation>
</comment>
<protein>
    <recommendedName>
        <fullName evidence="4 14">tRNA-specific 2-thiouridylase MnmA</fullName>
        <ecNumber evidence="3 14">2.8.1.13</ecNumber>
    </recommendedName>
</protein>
<evidence type="ECO:0000259" key="16">
    <source>
        <dbReference type="Pfam" id="PF20259"/>
    </source>
</evidence>
<dbReference type="PANTHER" id="PTHR11933:SF5">
    <property type="entry name" value="MITOCHONDRIAL TRNA-SPECIFIC 2-THIOURIDYLASE 1"/>
    <property type="match status" value="1"/>
</dbReference>
<comment type="caution">
    <text evidence="17">The sequence shown here is derived from an EMBL/GenBank/DDBJ whole genome shotgun (WGS) entry which is preliminary data.</text>
</comment>
<evidence type="ECO:0000256" key="3">
    <source>
        <dbReference type="ARBA" id="ARBA00011949"/>
    </source>
</evidence>
<evidence type="ECO:0000256" key="1">
    <source>
        <dbReference type="ARBA" id="ARBA00004496"/>
    </source>
</evidence>
<proteinExistence type="inferred from homology"/>
<keyword evidence="9 14" id="KW-0547">Nucleotide-binding</keyword>
<dbReference type="Proteomes" id="UP000226429">
    <property type="component" value="Unassembled WGS sequence"/>
</dbReference>
<organism evidence="17 18">
    <name type="scientific">Candidatus Aquirickettsiella gammari</name>
    <dbReference type="NCBI Taxonomy" id="2016198"/>
    <lineage>
        <taxon>Bacteria</taxon>
        <taxon>Pseudomonadati</taxon>
        <taxon>Pseudomonadota</taxon>
        <taxon>Gammaproteobacteria</taxon>
        <taxon>Legionellales</taxon>
        <taxon>Coxiellaceae</taxon>
        <taxon>Candidatus Aquirickettsiella</taxon>
    </lineage>
</organism>
<keyword evidence="7 14" id="KW-0808">Transferase</keyword>
<dbReference type="PANTHER" id="PTHR11933">
    <property type="entry name" value="TRNA 5-METHYLAMINOMETHYL-2-THIOURIDYLATE -METHYLTRANSFERASE"/>
    <property type="match status" value="1"/>
</dbReference>
<keyword evidence="10 14" id="KW-0067">ATP-binding</keyword>
<evidence type="ECO:0000256" key="9">
    <source>
        <dbReference type="ARBA" id="ARBA00022741"/>
    </source>
</evidence>
<evidence type="ECO:0000313" key="17">
    <source>
        <dbReference type="EMBL" id="RDH40250.1"/>
    </source>
</evidence>
<dbReference type="HAMAP" id="MF_00144">
    <property type="entry name" value="tRNA_thiouridyl_MnmA"/>
    <property type="match status" value="1"/>
</dbReference>
<keyword evidence="6 14" id="KW-0820">tRNA-binding</keyword>
<dbReference type="AlphaFoldDB" id="A0A370CI65"/>
<comment type="catalytic activity">
    <reaction evidence="13 14">
        <text>S-sulfanyl-L-cysteinyl-[protein] + uridine(34) in tRNA + AH2 + ATP = 2-thiouridine(34) in tRNA + L-cysteinyl-[protein] + A + AMP + diphosphate + H(+)</text>
        <dbReference type="Rhea" id="RHEA:47032"/>
        <dbReference type="Rhea" id="RHEA-COMP:10131"/>
        <dbReference type="Rhea" id="RHEA-COMP:11726"/>
        <dbReference type="Rhea" id="RHEA-COMP:11727"/>
        <dbReference type="Rhea" id="RHEA-COMP:11728"/>
        <dbReference type="ChEBI" id="CHEBI:13193"/>
        <dbReference type="ChEBI" id="CHEBI:15378"/>
        <dbReference type="ChEBI" id="CHEBI:17499"/>
        <dbReference type="ChEBI" id="CHEBI:29950"/>
        <dbReference type="ChEBI" id="CHEBI:30616"/>
        <dbReference type="ChEBI" id="CHEBI:33019"/>
        <dbReference type="ChEBI" id="CHEBI:61963"/>
        <dbReference type="ChEBI" id="CHEBI:65315"/>
        <dbReference type="ChEBI" id="CHEBI:87170"/>
        <dbReference type="ChEBI" id="CHEBI:456215"/>
        <dbReference type="EC" id="2.8.1.13"/>
    </reaction>
</comment>
<reference evidence="17 18" key="2">
    <citation type="journal article" date="2018" name="J. Invertebr. Pathol.">
        <title>'Candidatus Aquirickettsiella gammari' (Gammaproteobacteria: Legionellales: Coxiellaceae): A bacterial pathogen of the freshwater crustacean Gammarus fossarum (Malacostraca: Amphipoda).</title>
        <authorList>
            <person name="Bojko J."/>
            <person name="Dunn A.M."/>
            <person name="Stebbing P.D."/>
            <person name="van Aerle R."/>
            <person name="Bacela-Spychalska K."/>
            <person name="Bean T.P."/>
            <person name="Urrutia A."/>
            <person name="Stentiford G.D."/>
        </authorList>
    </citation>
    <scope>NUCLEOTIDE SEQUENCE [LARGE SCALE GENOMIC DNA]</scope>
    <source>
        <strain evidence="17">RA15029</strain>
    </source>
</reference>
<feature type="domain" description="tRNA-specific 2-thiouridylase MnmA-like central" evidence="16">
    <location>
        <begin position="204"/>
        <end position="272"/>
    </location>
</feature>
<dbReference type="CDD" id="cd01998">
    <property type="entry name" value="MnmA_TRMU-like"/>
    <property type="match status" value="1"/>
</dbReference>
<dbReference type="GO" id="GO:0000049">
    <property type="term" value="F:tRNA binding"/>
    <property type="evidence" value="ECO:0007669"/>
    <property type="project" value="UniProtKB-KW"/>
</dbReference>
<feature type="site" description="Interaction with tRNA" evidence="14">
    <location>
        <position position="125"/>
    </location>
</feature>
<keyword evidence="5 14" id="KW-0963">Cytoplasm</keyword>
<dbReference type="InterPro" id="IPR023382">
    <property type="entry name" value="MnmA-like_central_sf"/>
</dbReference>
<evidence type="ECO:0000256" key="7">
    <source>
        <dbReference type="ARBA" id="ARBA00022679"/>
    </source>
</evidence>
<dbReference type="Pfam" id="PF20258">
    <property type="entry name" value="tRNA_Me_trans_C"/>
    <property type="match status" value="1"/>
</dbReference>
<keyword evidence="8 14" id="KW-0819">tRNA processing</keyword>
<comment type="similarity">
    <text evidence="2 14">Belongs to the MnmA/TRMU family.</text>
</comment>